<dbReference type="SUPFAM" id="SSF52540">
    <property type="entry name" value="P-loop containing nucleoside triphosphate hydrolases"/>
    <property type="match status" value="1"/>
</dbReference>
<evidence type="ECO:0000259" key="3">
    <source>
        <dbReference type="Pfam" id="PF23247"/>
    </source>
</evidence>
<dbReference type="InterPro" id="IPR027417">
    <property type="entry name" value="P-loop_NTPase"/>
</dbReference>
<keyword evidence="2" id="KW-0611">Plant defense</keyword>
<evidence type="ECO:0000256" key="1">
    <source>
        <dbReference type="ARBA" id="ARBA00022741"/>
    </source>
</evidence>
<keyword evidence="5" id="KW-1185">Reference proteome</keyword>
<accession>A0A2H5QRJ9</accession>
<dbReference type="PANTHER" id="PTHR33463:SF203">
    <property type="entry name" value="AAA+ ATPASE DOMAIN-CONTAINING PROTEIN"/>
    <property type="match status" value="1"/>
</dbReference>
<reference evidence="4 5" key="1">
    <citation type="journal article" date="2017" name="Front. Genet.">
        <title>Draft sequencing of the heterozygous diploid genome of Satsuma (Citrus unshiu Marc.) using a hybrid assembly approach.</title>
        <authorList>
            <person name="Shimizu T."/>
            <person name="Tanizawa Y."/>
            <person name="Mochizuki T."/>
            <person name="Nagasaki H."/>
            <person name="Yoshioka T."/>
            <person name="Toyoda A."/>
            <person name="Fujiyama A."/>
            <person name="Kaminuma E."/>
            <person name="Nakamura Y."/>
        </authorList>
    </citation>
    <scope>NUCLEOTIDE SEQUENCE [LARGE SCALE GENOMIC DNA]</scope>
    <source>
        <strain evidence="5">cv. Miyagawa wase</strain>
    </source>
</reference>
<organism evidence="4 5">
    <name type="scientific">Citrus unshiu</name>
    <name type="common">Satsuma mandarin</name>
    <name type="synonym">Citrus nobilis var. unshiu</name>
    <dbReference type="NCBI Taxonomy" id="55188"/>
    <lineage>
        <taxon>Eukaryota</taxon>
        <taxon>Viridiplantae</taxon>
        <taxon>Streptophyta</taxon>
        <taxon>Embryophyta</taxon>
        <taxon>Tracheophyta</taxon>
        <taxon>Spermatophyta</taxon>
        <taxon>Magnoliopsida</taxon>
        <taxon>eudicotyledons</taxon>
        <taxon>Gunneridae</taxon>
        <taxon>Pentapetalae</taxon>
        <taxon>rosids</taxon>
        <taxon>malvids</taxon>
        <taxon>Sapindales</taxon>
        <taxon>Rutaceae</taxon>
        <taxon>Aurantioideae</taxon>
        <taxon>Citrus</taxon>
    </lineage>
</organism>
<name>A0A2H5QRJ9_CITUN</name>
<feature type="domain" description="Disease resistance protein At4g27190-like leucine-rich repeats" evidence="3">
    <location>
        <begin position="762"/>
        <end position="893"/>
    </location>
</feature>
<feature type="domain" description="Disease resistance protein At4g27190-like leucine-rich repeats" evidence="3">
    <location>
        <begin position="967"/>
        <end position="1065"/>
    </location>
</feature>
<evidence type="ECO:0000313" key="4">
    <source>
        <dbReference type="EMBL" id="GAY67193.1"/>
    </source>
</evidence>
<comment type="caution">
    <text evidence="4">The sequence shown here is derived from an EMBL/GenBank/DDBJ whole genome shotgun (WGS) entry which is preliminary data.</text>
</comment>
<feature type="domain" description="Disease resistance protein At4g27190-like leucine-rich repeats" evidence="3">
    <location>
        <begin position="618"/>
        <end position="741"/>
    </location>
</feature>
<dbReference type="InterPro" id="IPR057135">
    <property type="entry name" value="At4g27190-like_LRR"/>
</dbReference>
<protein>
    <recommendedName>
        <fullName evidence="3">Disease resistance protein At4g27190-like leucine-rich repeats domain-containing protein</fullName>
    </recommendedName>
</protein>
<dbReference type="Gene3D" id="3.80.10.10">
    <property type="entry name" value="Ribonuclease Inhibitor"/>
    <property type="match status" value="5"/>
</dbReference>
<sequence>MILTSRNRDLLERDMNSQKNFLIEVLSKEEALQLFENILGDSTKTSTIQPIADEIVKRCGGLPVAVTTVANALKSKSLDIWKDALSQLRSSNPREIDGMDKNVYTSIELSYNLLASKEAKSLFRLCGLYNEGHAIQVASLLRYGMGWGLFKNVYTLEEARSRVHRLIDNLKSSCLLLDGDGKDEVKMHDVIHVVAVSIATEEQMFNIPNVADVEKKMEETKQKGPIAISLPHRDIQELPERLQCPNLELFLLFRKGYGSMQISDLFFEGTEEVKVLSLTGVRFSSLPSSLGRLFNLQTLCLGGCRLKDIAIVGQLKKLEILSFRDSYIEELPHEIGQLTRLVVIAPNLISKFSQLEELYMGDSFSQWDKVEGGSNASLAELKGLSKLTTLEIQVRDAQILPQDLVLVELQRYKICIGEAWRMWGVTSEISRLVRLHGLENVSTLLENYGMKMLLKEAEEIHLNELKGVQNAVHELDDGEGFPRLKHLRVESCSEILHIVGSVGRVRRKVFPLLESLSLKKASFVILHGQKPTAASKGPEREKPTTSLGFNEIIAADDPAPKVRLPRLEVLLIELMDNLRKIWHHQLASESSSKLKNLEIIGCDNLMNIFPPLVQFPSLEELHISSMVKLRKIWQHQLVSESFNKLKNLGISVCDNLVNIFPPLVGIPSSLVNLTIRQCEKIEEIIGHVGEEVKENRIVFNELKLLKLYDLPRLKSFCLKNYALEFPSLEEVSITHCLNMKTFSQGILSTPKLHEVRVVFLEKSLKLSHFTRLREIWHNQALSVGCISNLQELVVDDCMNMSSAIPANLLRYLNKLEDLVVSNCDSLEEVLHLEELNAGVAYLKNFLSICYLKLIDLPKLKRLCNFTENIIELPKLLTLTIVNCATMETFLSNSTSVLHMTAHHKQPLFDEKVGFPRLGWLKLSRLPNVLCLWNENFKSNKVLPQLNTLKISECSKLQKLGPSLWHLENLGILEVSKCDGLVNLSTLSTSKSIVNLQSMKIADCKTIAEIIQSQVGEEAKDCIVFGKLEYLGLDCLPSLTSFYSGNYTLEFPSLKQVLVRQCPKMKIFSQGIIGTPTLNKVKLTEKEEGCWEGNLNDTIHKLFNEMVSIN</sequence>
<dbReference type="GO" id="GO:0006952">
    <property type="term" value="P:defense response"/>
    <property type="evidence" value="ECO:0007669"/>
    <property type="project" value="UniProtKB-KW"/>
</dbReference>
<dbReference type="Pfam" id="PF23247">
    <property type="entry name" value="LRR_RPS2"/>
    <property type="match status" value="3"/>
</dbReference>
<dbReference type="GO" id="GO:0043531">
    <property type="term" value="F:ADP binding"/>
    <property type="evidence" value="ECO:0007669"/>
    <property type="project" value="InterPro"/>
</dbReference>
<dbReference type="Gene3D" id="1.10.8.430">
    <property type="entry name" value="Helical domain of apoptotic protease-activating factors"/>
    <property type="match status" value="1"/>
</dbReference>
<dbReference type="InterPro" id="IPR050905">
    <property type="entry name" value="Plant_NBS-LRR"/>
</dbReference>
<proteinExistence type="predicted"/>
<dbReference type="PANTHER" id="PTHR33463">
    <property type="entry name" value="NB-ARC DOMAIN-CONTAINING PROTEIN-RELATED"/>
    <property type="match status" value="1"/>
</dbReference>
<evidence type="ECO:0000256" key="2">
    <source>
        <dbReference type="ARBA" id="ARBA00022821"/>
    </source>
</evidence>
<dbReference type="InterPro" id="IPR042197">
    <property type="entry name" value="Apaf_helical"/>
</dbReference>
<dbReference type="Proteomes" id="UP000236630">
    <property type="component" value="Unassembled WGS sequence"/>
</dbReference>
<gene>
    <name evidence="4" type="ORF">CUMW_254640</name>
</gene>
<dbReference type="EMBL" id="BDQV01000668">
    <property type="protein sequence ID" value="GAY67193.1"/>
    <property type="molecule type" value="Genomic_DNA"/>
</dbReference>
<dbReference type="InterPro" id="IPR032675">
    <property type="entry name" value="LRR_dom_sf"/>
</dbReference>
<dbReference type="AlphaFoldDB" id="A0A2H5QRJ9"/>
<evidence type="ECO:0000313" key="5">
    <source>
        <dbReference type="Proteomes" id="UP000236630"/>
    </source>
</evidence>
<keyword evidence="1" id="KW-0547">Nucleotide-binding</keyword>
<dbReference type="SUPFAM" id="SSF52047">
    <property type="entry name" value="RNI-like"/>
    <property type="match status" value="1"/>
</dbReference>
<dbReference type="SUPFAM" id="SSF52058">
    <property type="entry name" value="L domain-like"/>
    <property type="match status" value="1"/>
</dbReference>
<dbReference type="GO" id="GO:0005524">
    <property type="term" value="F:ATP binding"/>
    <property type="evidence" value="ECO:0007669"/>
    <property type="project" value="UniProtKB-KW"/>
</dbReference>